<sequence>MGVRPRDPIVVAGRDWAGEDYVHVFLLATVGEGEQARRVQIQARTYDFETFDVRSRSEDGYGVAWTPFTSGRNREGAGPAAVLDETGRPVVGNCTGEAPDAPALGGSVSVSERTYHYFYTDVVPEDCREPAALRRTALYLRTARDLNAPRVWSAPRILIQGLPAGSFVRVAKAKGMERWVVSYTCRRPANAPGGPVPDICVQYTADLSLDGIGQLKLYADPVAAQRSPAYLGLRSGGDGSGRYDRAAHSWMTDRYGNLDTPGIFSVKGGFLTWLDRLAPSANGGQASALYGRPTYWATWTVRSLAPR</sequence>
<dbReference type="EMBL" id="CABFPH010000005">
    <property type="protein sequence ID" value="VUD70105.1"/>
    <property type="molecule type" value="Genomic_DNA"/>
</dbReference>
<gene>
    <name evidence="1" type="ORF">MET9862_00668</name>
</gene>
<dbReference type="RefSeq" id="WP_306438889.1">
    <property type="nucleotide sequence ID" value="NZ_CABFPH010000005.1"/>
</dbReference>
<organism evidence="1 2">
    <name type="scientific">Methylobacterium symbioticum</name>
    <dbReference type="NCBI Taxonomy" id="2584084"/>
    <lineage>
        <taxon>Bacteria</taxon>
        <taxon>Pseudomonadati</taxon>
        <taxon>Pseudomonadota</taxon>
        <taxon>Alphaproteobacteria</taxon>
        <taxon>Hyphomicrobiales</taxon>
        <taxon>Methylobacteriaceae</taxon>
        <taxon>Methylobacterium</taxon>
    </lineage>
</organism>
<reference evidence="1 2" key="1">
    <citation type="submission" date="2019-06" db="EMBL/GenBank/DDBJ databases">
        <authorList>
            <person name="Rodrigo-Torres L."/>
            <person name="Arahal R. D."/>
            <person name="Lucena T."/>
        </authorList>
    </citation>
    <scope>NUCLEOTIDE SEQUENCE [LARGE SCALE GENOMIC DNA]</scope>
    <source>
        <strain evidence="1 2">SB0023/3</strain>
    </source>
</reference>
<evidence type="ECO:0000313" key="2">
    <source>
        <dbReference type="Proteomes" id="UP000410984"/>
    </source>
</evidence>
<proteinExistence type="predicted"/>
<accession>A0A509E938</accession>
<protein>
    <submittedName>
        <fullName evidence="1">Uncharacterized protein</fullName>
    </submittedName>
</protein>
<evidence type="ECO:0000313" key="1">
    <source>
        <dbReference type="EMBL" id="VUD70105.1"/>
    </source>
</evidence>
<dbReference type="Proteomes" id="UP000410984">
    <property type="component" value="Unassembled WGS sequence"/>
</dbReference>
<keyword evidence="2" id="KW-1185">Reference proteome</keyword>
<dbReference type="AlphaFoldDB" id="A0A509E938"/>
<name>A0A509E938_9HYPH</name>